<dbReference type="AlphaFoldDB" id="A0A4Y2IZ54"/>
<evidence type="ECO:0008006" key="4">
    <source>
        <dbReference type="Google" id="ProtNLM"/>
    </source>
</evidence>
<dbReference type="EMBL" id="BGPR01003044">
    <property type="protein sequence ID" value="GBM82934.1"/>
    <property type="molecule type" value="Genomic_DNA"/>
</dbReference>
<evidence type="ECO:0000256" key="1">
    <source>
        <dbReference type="SAM" id="MobiDB-lite"/>
    </source>
</evidence>
<gene>
    <name evidence="2" type="ORF">AVEN_30699_1</name>
</gene>
<evidence type="ECO:0000313" key="3">
    <source>
        <dbReference type="Proteomes" id="UP000499080"/>
    </source>
</evidence>
<protein>
    <recommendedName>
        <fullName evidence="4">Reverse transcriptase domain-containing protein</fullName>
    </recommendedName>
</protein>
<dbReference type="OrthoDB" id="8063823at2759"/>
<reference evidence="2 3" key="1">
    <citation type="journal article" date="2019" name="Sci. Rep.">
        <title>Orb-weaving spider Araneus ventricosus genome elucidates the spidroin gene catalogue.</title>
        <authorList>
            <person name="Kono N."/>
            <person name="Nakamura H."/>
            <person name="Ohtoshi R."/>
            <person name="Moran D.A.P."/>
            <person name="Shinohara A."/>
            <person name="Yoshida Y."/>
            <person name="Fujiwara M."/>
            <person name="Mori M."/>
            <person name="Tomita M."/>
            <person name="Arakawa K."/>
        </authorList>
    </citation>
    <scope>NUCLEOTIDE SEQUENCE [LARGE SCALE GENOMIC DNA]</scope>
</reference>
<feature type="region of interest" description="Disordered" evidence="1">
    <location>
        <begin position="202"/>
        <end position="224"/>
    </location>
</feature>
<dbReference type="Proteomes" id="UP000499080">
    <property type="component" value="Unassembled WGS sequence"/>
</dbReference>
<name>A0A4Y2IZ54_ARAVE</name>
<comment type="caution">
    <text evidence="2">The sequence shown here is derived from an EMBL/GenBank/DDBJ whole genome shotgun (WGS) entry which is preliminary data.</text>
</comment>
<evidence type="ECO:0000313" key="2">
    <source>
        <dbReference type="EMBL" id="GBM82934.1"/>
    </source>
</evidence>
<accession>A0A4Y2IZ54</accession>
<keyword evidence="3" id="KW-1185">Reference proteome</keyword>
<organism evidence="2 3">
    <name type="scientific">Araneus ventricosus</name>
    <name type="common">Orbweaver spider</name>
    <name type="synonym">Epeira ventricosa</name>
    <dbReference type="NCBI Taxonomy" id="182803"/>
    <lineage>
        <taxon>Eukaryota</taxon>
        <taxon>Metazoa</taxon>
        <taxon>Ecdysozoa</taxon>
        <taxon>Arthropoda</taxon>
        <taxon>Chelicerata</taxon>
        <taxon>Arachnida</taxon>
        <taxon>Araneae</taxon>
        <taxon>Araneomorphae</taxon>
        <taxon>Entelegynae</taxon>
        <taxon>Araneoidea</taxon>
        <taxon>Araneidae</taxon>
        <taxon>Araneus</taxon>
    </lineage>
</organism>
<proteinExistence type="predicted"/>
<sequence>MFSKKQYCPSPENSTVDDLKQVSRFELLKMFNIFLFRRKVPVRFCRARTVFIPKKSSATAPVIDELVRELRGNVGISIVGLTTQISAYTDDILLFASSPPGLHLLLDKTTKFLSYNLEINTSKSFTSAIATDAKNNTTKVDNSLSFKINNSLIRSSKVNEPFNYIGISFSAKGLLTADYGSALKDYLIKLKSAPRQTTAKTLDPEKHPFTKTLSPSGFEFRPRREARQARFRHLRIGQGVLYPPGDCPNT</sequence>